<keyword evidence="5" id="KW-0552">Olfaction</keyword>
<gene>
    <name evidence="11" type="ORF">LNINA_LOCUS5119</name>
</gene>
<keyword evidence="3" id="KW-0716">Sensory transduction</keyword>
<reference evidence="11 12" key="1">
    <citation type="submission" date="2023-11" db="EMBL/GenBank/DDBJ databases">
        <authorList>
            <person name="Okamura Y."/>
        </authorList>
    </citation>
    <scope>NUCLEOTIDE SEQUENCE [LARGE SCALE GENOMIC DNA]</scope>
</reference>
<evidence type="ECO:0000256" key="8">
    <source>
        <dbReference type="ARBA" id="ARBA00023170"/>
    </source>
</evidence>
<dbReference type="GO" id="GO:0007165">
    <property type="term" value="P:signal transduction"/>
    <property type="evidence" value="ECO:0007669"/>
    <property type="project" value="UniProtKB-KW"/>
</dbReference>
<sequence>MLTKLEDPVHPLLGPTLKGLRAWGMWQPKKGIRRALYNIVHVLAVLFVITQYIELWFIRSKLDLALRNLSVSMLSTVCVVKAGTFIYRQRDWCSIINFVSSIEFKQSKDTKHIRDAYKKYSRNVTYFYWSLVTATVFTVILAPLMSFLSSSGYRERIRNGAAPYPEIMSSWAPFDKSKDFGYKVMLLEHTLICFYGGGIVATYDSNAVVLMTFFSGQLELLKFKCSRLFGDGSRDISEEEAIVKIRECHDHHIDLVK</sequence>
<keyword evidence="8" id="KW-0675">Receptor</keyword>
<dbReference type="AlphaFoldDB" id="A0AAV1JB81"/>
<evidence type="ECO:0000256" key="2">
    <source>
        <dbReference type="ARBA" id="ARBA00022475"/>
    </source>
</evidence>
<evidence type="ECO:0000256" key="7">
    <source>
        <dbReference type="ARBA" id="ARBA00023136"/>
    </source>
</evidence>
<evidence type="ECO:0000256" key="1">
    <source>
        <dbReference type="ARBA" id="ARBA00004651"/>
    </source>
</evidence>
<protein>
    <submittedName>
        <fullName evidence="11">Uncharacterized protein</fullName>
    </submittedName>
</protein>
<dbReference type="InterPro" id="IPR004117">
    <property type="entry name" value="7tm6_olfct_rcpt"/>
</dbReference>
<keyword evidence="7 10" id="KW-0472">Membrane</keyword>
<keyword evidence="2" id="KW-1003">Cell membrane</keyword>
<dbReference type="EMBL" id="CAVLEF010000007">
    <property type="protein sequence ID" value="CAK1545469.1"/>
    <property type="molecule type" value="Genomic_DNA"/>
</dbReference>
<evidence type="ECO:0000256" key="6">
    <source>
        <dbReference type="ARBA" id="ARBA00022989"/>
    </source>
</evidence>
<feature type="transmembrane region" description="Helical" evidence="10">
    <location>
        <begin position="35"/>
        <end position="58"/>
    </location>
</feature>
<organism evidence="11 12">
    <name type="scientific">Leptosia nina</name>
    <dbReference type="NCBI Taxonomy" id="320188"/>
    <lineage>
        <taxon>Eukaryota</taxon>
        <taxon>Metazoa</taxon>
        <taxon>Ecdysozoa</taxon>
        <taxon>Arthropoda</taxon>
        <taxon>Hexapoda</taxon>
        <taxon>Insecta</taxon>
        <taxon>Pterygota</taxon>
        <taxon>Neoptera</taxon>
        <taxon>Endopterygota</taxon>
        <taxon>Lepidoptera</taxon>
        <taxon>Glossata</taxon>
        <taxon>Ditrysia</taxon>
        <taxon>Papilionoidea</taxon>
        <taxon>Pieridae</taxon>
        <taxon>Pierinae</taxon>
        <taxon>Leptosia</taxon>
    </lineage>
</organism>
<keyword evidence="4 10" id="KW-0812">Transmembrane</keyword>
<evidence type="ECO:0000313" key="11">
    <source>
        <dbReference type="EMBL" id="CAK1545469.1"/>
    </source>
</evidence>
<accession>A0AAV1JB81</accession>
<dbReference type="Proteomes" id="UP001497472">
    <property type="component" value="Unassembled WGS sequence"/>
</dbReference>
<proteinExistence type="predicted"/>
<name>A0AAV1JB81_9NEOP</name>
<evidence type="ECO:0000256" key="5">
    <source>
        <dbReference type="ARBA" id="ARBA00022725"/>
    </source>
</evidence>
<keyword evidence="9" id="KW-0807">Transducer</keyword>
<keyword evidence="12" id="KW-1185">Reference proteome</keyword>
<comment type="subcellular location">
    <subcellularLocation>
        <location evidence="1">Cell membrane</location>
        <topology evidence="1">Multi-pass membrane protein</topology>
    </subcellularLocation>
</comment>
<feature type="transmembrane region" description="Helical" evidence="10">
    <location>
        <begin position="126"/>
        <end position="148"/>
    </location>
</feature>
<evidence type="ECO:0000256" key="10">
    <source>
        <dbReference type="SAM" id="Phobius"/>
    </source>
</evidence>
<evidence type="ECO:0000256" key="4">
    <source>
        <dbReference type="ARBA" id="ARBA00022692"/>
    </source>
</evidence>
<dbReference type="GO" id="GO:0005886">
    <property type="term" value="C:plasma membrane"/>
    <property type="evidence" value="ECO:0007669"/>
    <property type="project" value="UniProtKB-SubCell"/>
</dbReference>
<evidence type="ECO:0000256" key="3">
    <source>
        <dbReference type="ARBA" id="ARBA00022606"/>
    </source>
</evidence>
<dbReference type="Pfam" id="PF02949">
    <property type="entry name" value="7tm_6"/>
    <property type="match status" value="1"/>
</dbReference>
<evidence type="ECO:0000313" key="12">
    <source>
        <dbReference type="Proteomes" id="UP001497472"/>
    </source>
</evidence>
<dbReference type="PANTHER" id="PTHR21137:SF35">
    <property type="entry name" value="ODORANT RECEPTOR 19A-RELATED"/>
    <property type="match status" value="1"/>
</dbReference>
<dbReference type="GO" id="GO:0004984">
    <property type="term" value="F:olfactory receptor activity"/>
    <property type="evidence" value="ECO:0007669"/>
    <property type="project" value="InterPro"/>
</dbReference>
<dbReference type="PANTHER" id="PTHR21137">
    <property type="entry name" value="ODORANT RECEPTOR"/>
    <property type="match status" value="1"/>
</dbReference>
<evidence type="ECO:0000256" key="9">
    <source>
        <dbReference type="ARBA" id="ARBA00023224"/>
    </source>
</evidence>
<keyword evidence="6 10" id="KW-1133">Transmembrane helix</keyword>
<dbReference type="GO" id="GO:0005549">
    <property type="term" value="F:odorant binding"/>
    <property type="evidence" value="ECO:0007669"/>
    <property type="project" value="InterPro"/>
</dbReference>
<comment type="caution">
    <text evidence="11">The sequence shown here is derived from an EMBL/GenBank/DDBJ whole genome shotgun (WGS) entry which is preliminary data.</text>
</comment>